<dbReference type="EMBL" id="SGWW01000006">
    <property type="protein sequence ID" value="RZS53503.1"/>
    <property type="molecule type" value="Genomic_DNA"/>
</dbReference>
<feature type="binding site" evidence="7">
    <location>
        <begin position="218"/>
        <end position="219"/>
    </location>
    <ligand>
        <name>substrate</name>
    </ligand>
</feature>
<organism evidence="10 11">
    <name type="scientific">Microcella putealis</name>
    <dbReference type="NCBI Taxonomy" id="337005"/>
    <lineage>
        <taxon>Bacteria</taxon>
        <taxon>Bacillati</taxon>
        <taxon>Actinomycetota</taxon>
        <taxon>Actinomycetes</taxon>
        <taxon>Micrococcales</taxon>
        <taxon>Microbacteriaceae</taxon>
        <taxon>Microcella</taxon>
    </lineage>
</organism>
<dbReference type="InterPro" id="IPR006680">
    <property type="entry name" value="Amidohydro-rel"/>
</dbReference>
<dbReference type="Pfam" id="PF01979">
    <property type="entry name" value="Amidohydro_1"/>
    <property type="match status" value="1"/>
</dbReference>
<dbReference type="AlphaFoldDB" id="A0A4Q7LHK3"/>
<dbReference type="Gene3D" id="3.20.20.140">
    <property type="entry name" value="Metal-dependent hydrolases"/>
    <property type="match status" value="1"/>
</dbReference>
<evidence type="ECO:0000256" key="6">
    <source>
        <dbReference type="PIRSR" id="PIRSR038994-1"/>
    </source>
</evidence>
<evidence type="ECO:0000256" key="2">
    <source>
        <dbReference type="ARBA" id="ARBA00022723"/>
    </source>
</evidence>
<evidence type="ECO:0000256" key="8">
    <source>
        <dbReference type="PIRSR" id="PIRSR038994-3"/>
    </source>
</evidence>
<evidence type="ECO:0000256" key="4">
    <source>
        <dbReference type="ARBA" id="ARBA00023277"/>
    </source>
</evidence>
<evidence type="ECO:0000256" key="1">
    <source>
        <dbReference type="ARBA" id="ARBA00010716"/>
    </source>
</evidence>
<comment type="caution">
    <text evidence="10">The sequence shown here is derived from an EMBL/GenBank/DDBJ whole genome shotgun (WGS) entry which is preliminary data.</text>
</comment>
<dbReference type="InterPro" id="IPR011059">
    <property type="entry name" value="Metal-dep_hydrolase_composite"/>
</dbReference>
<keyword evidence="11" id="KW-1185">Reference proteome</keyword>
<feature type="binding site" evidence="7">
    <location>
        <begin position="306"/>
        <end position="308"/>
    </location>
    <ligand>
        <name>substrate</name>
    </ligand>
</feature>
<feature type="active site" description="Proton donor/acceptor" evidence="6">
    <location>
        <position position="272"/>
    </location>
</feature>
<reference evidence="10 11" key="1">
    <citation type="journal article" date="2015" name="Stand. Genomic Sci.">
        <title>Genomic Encyclopedia of Bacterial and Archaeal Type Strains, Phase III: the genomes of soil and plant-associated and newly described type strains.</title>
        <authorList>
            <person name="Whitman W.B."/>
            <person name="Woyke T."/>
            <person name="Klenk H.P."/>
            <person name="Zhou Y."/>
            <person name="Lilburn T.G."/>
            <person name="Beck B.J."/>
            <person name="De Vos P."/>
            <person name="Vandamme P."/>
            <person name="Eisen J.A."/>
            <person name="Garrity G."/>
            <person name="Hugenholtz P."/>
            <person name="Kyrpides N.C."/>
        </authorList>
    </citation>
    <scope>NUCLEOTIDE SEQUENCE [LARGE SCALE GENOMIC DNA]</scope>
    <source>
        <strain evidence="10 11">CV2</strain>
    </source>
</reference>
<evidence type="ECO:0000259" key="9">
    <source>
        <dbReference type="Pfam" id="PF01979"/>
    </source>
</evidence>
<dbReference type="PANTHER" id="PTHR11113:SF14">
    <property type="entry name" value="N-ACETYLGLUCOSAMINE-6-PHOSPHATE DEACETYLASE"/>
    <property type="match status" value="1"/>
</dbReference>
<dbReference type="GO" id="GO:0006046">
    <property type="term" value="P:N-acetylglucosamine catabolic process"/>
    <property type="evidence" value="ECO:0007669"/>
    <property type="project" value="TreeGrafter"/>
</dbReference>
<comment type="similarity">
    <text evidence="1 5">Belongs to the metallo-dependent hydrolases superfamily. NagA family.</text>
</comment>
<evidence type="ECO:0000256" key="7">
    <source>
        <dbReference type="PIRSR" id="PIRSR038994-2"/>
    </source>
</evidence>
<feature type="binding site" evidence="7">
    <location>
        <position position="226"/>
    </location>
    <ligand>
        <name>substrate</name>
    </ligand>
</feature>
<feature type="binding site" evidence="8">
    <location>
        <position position="194"/>
    </location>
    <ligand>
        <name>Zn(2+)</name>
        <dbReference type="ChEBI" id="CHEBI:29105"/>
    </ligand>
</feature>
<dbReference type="SUPFAM" id="SSF51556">
    <property type="entry name" value="Metallo-dependent hydrolases"/>
    <property type="match status" value="1"/>
</dbReference>
<evidence type="ECO:0000256" key="5">
    <source>
        <dbReference type="PIRNR" id="PIRNR038994"/>
    </source>
</evidence>
<evidence type="ECO:0000256" key="3">
    <source>
        <dbReference type="ARBA" id="ARBA00022801"/>
    </source>
</evidence>
<dbReference type="RefSeq" id="WP_130486226.1">
    <property type="nucleotide sequence ID" value="NZ_SGWW01000006.1"/>
</dbReference>
<protein>
    <submittedName>
        <fullName evidence="10">N-acetylglucosamine 6-phosphate deacetylase</fullName>
    </submittedName>
</protein>
<dbReference type="Proteomes" id="UP000293519">
    <property type="component" value="Unassembled WGS sequence"/>
</dbReference>
<dbReference type="InterPro" id="IPR032466">
    <property type="entry name" value="Metal_Hydrolase"/>
</dbReference>
<sequence length="395" mass="40399">MTTTLLTDVELLDADGRRGDAWIILDGDRISAVGRAGEAPPTADRTIALPGRTLTPGFIDLHGHGGGGAAFDNGIDEIRAALAVHRAHGTTRSVISLVANPLEQVEESLRVVAELAAADPTVVGSHLEGPFLAIGRRGAHAPEYLVEPDPVVIARLLAAGGSSIRQVTIAPELPGAIAAVRQFAAAGVVVAVGHTEADEKLTREAFDAGATLVTHIFNAMPGIHHRDPGPIVAGFDDDRVTLELVLDGVHVHPSVAQMTFRAAPHRVALVTDAMAAAGGGDGYYRLGSLNVTVQGGIAMLNGTQTIAGSTLTQDAALRCAVDVAGVDEALAIEALTLTPARVLGRADEWGLLRVGYAADVVLLDAEKQVERVWAAGVETAGAGGPDAAGAGVGAA</sequence>
<dbReference type="GO" id="GO:0008448">
    <property type="term" value="F:N-acetylglucosamine-6-phosphate deacetylase activity"/>
    <property type="evidence" value="ECO:0007669"/>
    <property type="project" value="InterPro"/>
</dbReference>
<feature type="binding site" evidence="7">
    <location>
        <position position="139"/>
    </location>
    <ligand>
        <name>substrate</name>
    </ligand>
</feature>
<dbReference type="NCBIfam" id="TIGR00221">
    <property type="entry name" value="nagA"/>
    <property type="match status" value="1"/>
</dbReference>
<dbReference type="OrthoDB" id="9776488at2"/>
<keyword evidence="2 8" id="KW-0479">Metal-binding</keyword>
<evidence type="ECO:0000313" key="11">
    <source>
        <dbReference type="Proteomes" id="UP000293519"/>
    </source>
</evidence>
<dbReference type="GO" id="GO:0046872">
    <property type="term" value="F:metal ion binding"/>
    <property type="evidence" value="ECO:0007669"/>
    <property type="project" value="UniProtKB-KW"/>
</dbReference>
<keyword evidence="3 5" id="KW-0378">Hydrolase</keyword>
<proteinExistence type="inferred from homology"/>
<feature type="domain" description="Amidohydrolase-related" evidence="9">
    <location>
        <begin position="53"/>
        <end position="371"/>
    </location>
</feature>
<feature type="binding site" evidence="7">
    <location>
        <position position="250"/>
    </location>
    <ligand>
        <name>substrate</name>
    </ligand>
</feature>
<dbReference type="Gene3D" id="2.30.40.10">
    <property type="entry name" value="Urease, subunit C, domain 1"/>
    <property type="match status" value="1"/>
</dbReference>
<gene>
    <name evidence="10" type="ORF">EV141_2453</name>
</gene>
<feature type="binding site" evidence="8">
    <location>
        <position position="128"/>
    </location>
    <ligand>
        <name>Zn(2+)</name>
        <dbReference type="ChEBI" id="CHEBI:29105"/>
    </ligand>
</feature>
<dbReference type="SUPFAM" id="SSF51338">
    <property type="entry name" value="Composite domain of metallo-dependent hydrolases"/>
    <property type="match status" value="1"/>
</dbReference>
<dbReference type="PIRSF" id="PIRSF038994">
    <property type="entry name" value="NagA"/>
    <property type="match status" value="1"/>
</dbReference>
<keyword evidence="4 5" id="KW-0119">Carbohydrate metabolism</keyword>
<feature type="binding site" evidence="8">
    <location>
        <position position="215"/>
    </location>
    <ligand>
        <name>Zn(2+)</name>
        <dbReference type="ChEBI" id="CHEBI:29105"/>
    </ligand>
</feature>
<comment type="cofactor">
    <cofactor evidence="8">
        <name>a divalent metal cation</name>
        <dbReference type="ChEBI" id="CHEBI:60240"/>
    </cofactor>
    <text evidence="8">Binds 1 divalent metal cation per subunit.</text>
</comment>
<dbReference type="PANTHER" id="PTHR11113">
    <property type="entry name" value="N-ACETYLGLUCOSAMINE-6-PHOSPHATE DEACETYLASE"/>
    <property type="match status" value="1"/>
</dbReference>
<accession>A0A4Q7LHK3</accession>
<dbReference type="InterPro" id="IPR003764">
    <property type="entry name" value="GlcNAc_6-P_deAcase"/>
</dbReference>
<evidence type="ECO:0000313" key="10">
    <source>
        <dbReference type="EMBL" id="RZS53503.1"/>
    </source>
</evidence>
<name>A0A4Q7LHK3_9MICO</name>